<comment type="caution">
    <text evidence="1">The sequence shown here is derived from an EMBL/GenBank/DDBJ whole genome shotgun (WGS) entry which is preliminary data.</text>
</comment>
<sequence length="292" mass="33759">CFAGVAEMCLGCNSGSKEVGVCLHVYLERDFLSLERIVYPKQSGLQWSQQWVSPKHSPQMLVGSRQSENVVGSVGRQRNHRYRHRNSASAYNHPPHEVYTYGQHDWVEGPELEDHCRKLKMVVTCFEEVLVECDNSFDFMRYRHLLHSLDKVHHFLCDTPQHRMDRFLPFLKVLECAEKARIEEKTCKRPNVTNNVWNQVLRVEVGSELCDSLNTQRSCLIENKYLINHCNDGQNLTLYKQVSGLFLSTWCKLPLHPSLAYHVGIFNDAESSGVIPTVYVKVIVAFVFYIVR</sequence>
<feature type="non-terminal residue" evidence="1">
    <location>
        <position position="1"/>
    </location>
</feature>
<evidence type="ECO:0000313" key="2">
    <source>
        <dbReference type="Proteomes" id="UP001497623"/>
    </source>
</evidence>
<protein>
    <submittedName>
        <fullName evidence="1">Uncharacterized protein</fullName>
    </submittedName>
</protein>
<gene>
    <name evidence="1" type="ORF">MNOR_LOCUS28391</name>
</gene>
<dbReference type="Proteomes" id="UP001497623">
    <property type="component" value="Unassembled WGS sequence"/>
</dbReference>
<name>A0AAV2RUR3_MEGNR</name>
<dbReference type="EMBL" id="CAXKWB010031239">
    <property type="protein sequence ID" value="CAL4139166.1"/>
    <property type="molecule type" value="Genomic_DNA"/>
</dbReference>
<accession>A0AAV2RUR3</accession>
<proteinExistence type="predicted"/>
<dbReference type="AlphaFoldDB" id="A0AAV2RUR3"/>
<evidence type="ECO:0000313" key="1">
    <source>
        <dbReference type="EMBL" id="CAL4139166.1"/>
    </source>
</evidence>
<keyword evidence="2" id="KW-1185">Reference proteome</keyword>
<reference evidence="1 2" key="1">
    <citation type="submission" date="2024-05" db="EMBL/GenBank/DDBJ databases">
        <authorList>
            <person name="Wallberg A."/>
        </authorList>
    </citation>
    <scope>NUCLEOTIDE SEQUENCE [LARGE SCALE GENOMIC DNA]</scope>
</reference>
<organism evidence="1 2">
    <name type="scientific">Meganyctiphanes norvegica</name>
    <name type="common">Northern krill</name>
    <name type="synonym">Thysanopoda norvegica</name>
    <dbReference type="NCBI Taxonomy" id="48144"/>
    <lineage>
        <taxon>Eukaryota</taxon>
        <taxon>Metazoa</taxon>
        <taxon>Ecdysozoa</taxon>
        <taxon>Arthropoda</taxon>
        <taxon>Crustacea</taxon>
        <taxon>Multicrustacea</taxon>
        <taxon>Malacostraca</taxon>
        <taxon>Eumalacostraca</taxon>
        <taxon>Eucarida</taxon>
        <taxon>Euphausiacea</taxon>
        <taxon>Euphausiidae</taxon>
        <taxon>Meganyctiphanes</taxon>
    </lineage>
</organism>